<dbReference type="InterPro" id="IPR030673">
    <property type="entry name" value="PyroPPase_GppA_Ppx"/>
</dbReference>
<name>A0A7C5Z4V1_9FIRM</name>
<dbReference type="InterPro" id="IPR048950">
    <property type="entry name" value="Ppx_GppA_C"/>
</dbReference>
<dbReference type="InterPro" id="IPR003695">
    <property type="entry name" value="Ppx_GppA_N"/>
</dbReference>
<organism evidence="5">
    <name type="scientific">Caldicellulosiruptor owensensis</name>
    <dbReference type="NCBI Taxonomy" id="55205"/>
    <lineage>
        <taxon>Bacteria</taxon>
        <taxon>Bacillati</taxon>
        <taxon>Bacillota</taxon>
        <taxon>Bacillota incertae sedis</taxon>
        <taxon>Caldicellulosiruptorales</taxon>
        <taxon>Caldicellulosiruptoraceae</taxon>
        <taxon>Caldicellulosiruptor</taxon>
    </lineage>
</organism>
<dbReference type="AlphaFoldDB" id="A0A7C5Z4V1"/>
<comment type="similarity">
    <text evidence="1">Belongs to the GppA/Ppx family.</text>
</comment>
<dbReference type="InterPro" id="IPR003607">
    <property type="entry name" value="HD/PDEase_dom"/>
</dbReference>
<evidence type="ECO:0000256" key="1">
    <source>
        <dbReference type="ARBA" id="ARBA00007125"/>
    </source>
</evidence>
<feature type="domain" description="Ppx/GppA phosphatase N-terminal" evidence="3">
    <location>
        <begin position="23"/>
        <end position="308"/>
    </location>
</feature>
<proteinExistence type="inferred from homology"/>
<dbReference type="CDD" id="cd24052">
    <property type="entry name" value="ASKHA_NBD_HpPPX-GppA-like"/>
    <property type="match status" value="1"/>
</dbReference>
<evidence type="ECO:0000256" key="2">
    <source>
        <dbReference type="ARBA" id="ARBA00022801"/>
    </source>
</evidence>
<dbReference type="PANTHER" id="PTHR30005">
    <property type="entry name" value="EXOPOLYPHOSPHATASE"/>
    <property type="match status" value="1"/>
</dbReference>
<dbReference type="Pfam" id="PF02541">
    <property type="entry name" value="Ppx-GppA"/>
    <property type="match status" value="1"/>
</dbReference>
<evidence type="ECO:0000313" key="5">
    <source>
        <dbReference type="EMBL" id="HHS02216.1"/>
    </source>
</evidence>
<reference evidence="5" key="1">
    <citation type="journal article" date="2020" name="mSystems">
        <title>Genome- and Community-Level Interaction Insights into Carbon Utilization and Element Cycling Functions of Hydrothermarchaeota in Hydrothermal Sediment.</title>
        <authorList>
            <person name="Zhou Z."/>
            <person name="Liu Y."/>
            <person name="Xu W."/>
            <person name="Pan J."/>
            <person name="Luo Z.H."/>
            <person name="Li M."/>
        </authorList>
    </citation>
    <scope>NUCLEOTIDE SEQUENCE [LARGE SCALE GENOMIC DNA]</scope>
    <source>
        <strain evidence="5">SpSt-102</strain>
    </source>
</reference>
<sequence length="516" mass="59539">MGRWTMRKRIGIIDIGSNTVRLVVYEIEKGIFFRLIEDESIAVRLAEYEERDRIPPNKISLLIEVLNFFTGLCKMNGVAKQDILAVATAAIRYASNKTEVLENIRKYTELEIKVLSEFEEANYNLWAVKCSLNYQEGLLVDIGGGSTEFVYFKDKNLKYWGSIKLGAVNCSKMISQILQSSLSLEKAEAEINSIFEKYKWMEDLNNVNLIGIGGSIRNLGRIIQHKKDYPITTLHNFSILYHEFIEVYNMLQSMEVEKRINIPGLSQKRADIILGAFLILKVLFDRVKSQQLYISSYGLREGILFESLFKDANSVTYSSEMLLEYSINNYLNFFSFNKKHAKNVCRYATMLFDQLILFFSNYFAKEDRIILKAAALLHDIGTYLSFYQHAQHSAYIILNLPLFGLSHQDIILTAQIVSFHENSNSKAPFLARYIKVLSPDRVKKIKPLAFILKLAEILDKRENGLVTSIRCEQECEKVVIRIYSKSNLDVEMSLVERLKPQFEKIFGKQLIIKNNM</sequence>
<dbReference type="SUPFAM" id="SSF109604">
    <property type="entry name" value="HD-domain/PDEase-like"/>
    <property type="match status" value="1"/>
</dbReference>
<dbReference type="InterPro" id="IPR050273">
    <property type="entry name" value="GppA/Ppx_hydrolase"/>
</dbReference>
<dbReference type="EMBL" id="DRUZ01000083">
    <property type="protein sequence ID" value="HHS02216.1"/>
    <property type="molecule type" value="Genomic_DNA"/>
</dbReference>
<keyword evidence="2" id="KW-0378">Hydrolase</keyword>
<evidence type="ECO:0000259" key="4">
    <source>
        <dbReference type="Pfam" id="PF21447"/>
    </source>
</evidence>
<dbReference type="PANTHER" id="PTHR30005:SF0">
    <property type="entry name" value="RETROGRADE REGULATION PROTEIN 2"/>
    <property type="match status" value="1"/>
</dbReference>
<dbReference type="GO" id="GO:0016462">
    <property type="term" value="F:pyrophosphatase activity"/>
    <property type="evidence" value="ECO:0007669"/>
    <property type="project" value="TreeGrafter"/>
</dbReference>
<accession>A0A7C5Z4V1</accession>
<dbReference type="SUPFAM" id="SSF53067">
    <property type="entry name" value="Actin-like ATPase domain"/>
    <property type="match status" value="2"/>
</dbReference>
<dbReference type="Gene3D" id="1.10.3210.10">
    <property type="entry name" value="Hypothetical protein af1432"/>
    <property type="match status" value="1"/>
</dbReference>
<dbReference type="CDD" id="cd00077">
    <property type="entry name" value="HDc"/>
    <property type="match status" value="1"/>
</dbReference>
<feature type="domain" description="Ppx/GppA phosphatase C-terminal" evidence="4">
    <location>
        <begin position="325"/>
        <end position="489"/>
    </location>
</feature>
<dbReference type="InterPro" id="IPR043129">
    <property type="entry name" value="ATPase_NBD"/>
</dbReference>
<comment type="caution">
    <text evidence="5">The sequence shown here is derived from an EMBL/GenBank/DDBJ whole genome shotgun (WGS) entry which is preliminary data.</text>
</comment>
<gene>
    <name evidence="5" type="ORF">ENL71_06930</name>
</gene>
<dbReference type="Gene3D" id="3.30.420.150">
    <property type="entry name" value="Exopolyphosphatase. Domain 2"/>
    <property type="match status" value="1"/>
</dbReference>
<protein>
    <submittedName>
        <fullName evidence="5">Ppx/GppA family phosphatase</fullName>
    </submittedName>
</protein>
<evidence type="ECO:0000259" key="3">
    <source>
        <dbReference type="Pfam" id="PF02541"/>
    </source>
</evidence>
<dbReference type="Pfam" id="PF21447">
    <property type="entry name" value="Ppx-GppA_III"/>
    <property type="match status" value="1"/>
</dbReference>
<dbReference type="PIRSF" id="PIRSF001267">
    <property type="entry name" value="Pyrophosphatase_GppA_Ppx"/>
    <property type="match status" value="1"/>
</dbReference>
<dbReference type="Gene3D" id="3.30.420.40">
    <property type="match status" value="1"/>
</dbReference>